<comment type="caution">
    <text evidence="1">The sequence shown here is derived from an EMBL/GenBank/DDBJ whole genome shotgun (WGS) entry which is preliminary data.</text>
</comment>
<sequence>MQEKGVDYHETYSSVLKRSMLRTLITLAQLKNLDVHTADNTSAFFQLEEPNYIQVPQGMRLVKVKLGLQQRRLLKEHHKKKENCMMKGKCCIYGLKESYRHYLELNII</sequence>
<dbReference type="EMBL" id="JALNTZ010003680">
    <property type="protein sequence ID" value="KAJ3616265.1"/>
    <property type="molecule type" value="Genomic_DNA"/>
</dbReference>
<dbReference type="Proteomes" id="UP001168821">
    <property type="component" value="Unassembled WGS sequence"/>
</dbReference>
<keyword evidence="2" id="KW-1185">Reference proteome</keyword>
<evidence type="ECO:0008006" key="3">
    <source>
        <dbReference type="Google" id="ProtNLM"/>
    </source>
</evidence>
<gene>
    <name evidence="1" type="ORF">Zmor_011959</name>
</gene>
<evidence type="ECO:0000313" key="2">
    <source>
        <dbReference type="Proteomes" id="UP001168821"/>
    </source>
</evidence>
<evidence type="ECO:0000313" key="1">
    <source>
        <dbReference type="EMBL" id="KAJ3616265.1"/>
    </source>
</evidence>
<reference evidence="1" key="1">
    <citation type="journal article" date="2023" name="G3 (Bethesda)">
        <title>Whole genome assemblies of Zophobas morio and Tenebrio molitor.</title>
        <authorList>
            <person name="Kaur S."/>
            <person name="Stinson S.A."/>
            <person name="diCenzo G.C."/>
        </authorList>
    </citation>
    <scope>NUCLEOTIDE SEQUENCE</scope>
    <source>
        <strain evidence="1">QUZm001</strain>
    </source>
</reference>
<organism evidence="1 2">
    <name type="scientific">Zophobas morio</name>
    <dbReference type="NCBI Taxonomy" id="2755281"/>
    <lineage>
        <taxon>Eukaryota</taxon>
        <taxon>Metazoa</taxon>
        <taxon>Ecdysozoa</taxon>
        <taxon>Arthropoda</taxon>
        <taxon>Hexapoda</taxon>
        <taxon>Insecta</taxon>
        <taxon>Pterygota</taxon>
        <taxon>Neoptera</taxon>
        <taxon>Endopterygota</taxon>
        <taxon>Coleoptera</taxon>
        <taxon>Polyphaga</taxon>
        <taxon>Cucujiformia</taxon>
        <taxon>Tenebrionidae</taxon>
        <taxon>Zophobas</taxon>
    </lineage>
</organism>
<dbReference type="AlphaFoldDB" id="A0AA38HJF3"/>
<protein>
    <recommendedName>
        <fullName evidence="3">Reverse transcriptase Ty1/copia-type domain-containing protein</fullName>
    </recommendedName>
</protein>
<proteinExistence type="predicted"/>
<name>A0AA38HJF3_9CUCU</name>
<accession>A0AA38HJF3</accession>